<keyword evidence="5" id="KW-0029">Amino-acid transport</keyword>
<evidence type="ECO:0000256" key="7">
    <source>
        <dbReference type="ARBA" id="ARBA00023136"/>
    </source>
</evidence>
<feature type="transmembrane region" description="Helical" evidence="9">
    <location>
        <begin position="513"/>
        <end position="531"/>
    </location>
</feature>
<dbReference type="PROSITE" id="PS51257">
    <property type="entry name" value="PROKAR_LIPOPROTEIN"/>
    <property type="match status" value="1"/>
</dbReference>
<comment type="subcellular location">
    <subcellularLocation>
        <location evidence="1">Cell membrane</location>
        <topology evidence="1">Multi-pass membrane protein</topology>
    </subcellularLocation>
</comment>
<comment type="caution">
    <text evidence="11">The sequence shown here is derived from an EMBL/GenBank/DDBJ whole genome shotgun (WGS) entry which is preliminary data.</text>
</comment>
<keyword evidence="12" id="KW-1185">Reference proteome</keyword>
<organism evidence="11 12">
    <name type="scientific">Asaia siamensis</name>
    <dbReference type="NCBI Taxonomy" id="110479"/>
    <lineage>
        <taxon>Bacteria</taxon>
        <taxon>Pseudomonadati</taxon>
        <taxon>Pseudomonadota</taxon>
        <taxon>Alphaproteobacteria</taxon>
        <taxon>Acetobacterales</taxon>
        <taxon>Acetobacteraceae</taxon>
        <taxon>Asaia</taxon>
    </lineage>
</organism>
<dbReference type="InterPro" id="IPR001851">
    <property type="entry name" value="ABC_transp_permease"/>
</dbReference>
<keyword evidence="7 9" id="KW-0472">Membrane</keyword>
<keyword evidence="2" id="KW-0813">Transport</keyword>
<keyword evidence="10" id="KW-0732">Signal</keyword>
<comment type="similarity">
    <text evidence="8">Belongs to the binding-protein-dependent transport system permease family. LivHM subfamily.</text>
</comment>
<dbReference type="Proteomes" id="UP000637769">
    <property type="component" value="Unassembled WGS sequence"/>
</dbReference>
<evidence type="ECO:0000313" key="12">
    <source>
        <dbReference type="Proteomes" id="UP000637769"/>
    </source>
</evidence>
<proteinExistence type="inferred from homology"/>
<evidence type="ECO:0000256" key="1">
    <source>
        <dbReference type="ARBA" id="ARBA00004651"/>
    </source>
</evidence>
<dbReference type="NCBIfam" id="TIGR03409">
    <property type="entry name" value="urea_trans_UrtB"/>
    <property type="match status" value="1"/>
</dbReference>
<dbReference type="PANTHER" id="PTHR11795">
    <property type="entry name" value="BRANCHED-CHAIN AMINO ACID TRANSPORT SYSTEM PERMEASE PROTEIN LIVH"/>
    <property type="match status" value="1"/>
</dbReference>
<feature type="transmembrane region" description="Helical" evidence="9">
    <location>
        <begin position="315"/>
        <end position="335"/>
    </location>
</feature>
<dbReference type="EMBL" id="BMCH01000005">
    <property type="protein sequence ID" value="GGC35891.1"/>
    <property type="molecule type" value="Genomic_DNA"/>
</dbReference>
<dbReference type="InterPro" id="IPR017779">
    <property type="entry name" value="ABC_UrtB_bac"/>
</dbReference>
<reference evidence="12" key="1">
    <citation type="journal article" date="2019" name="Int. J. Syst. Evol. Microbiol.">
        <title>The Global Catalogue of Microorganisms (GCM) 10K type strain sequencing project: providing services to taxonomists for standard genome sequencing and annotation.</title>
        <authorList>
            <consortium name="The Broad Institute Genomics Platform"/>
            <consortium name="The Broad Institute Genome Sequencing Center for Infectious Disease"/>
            <person name="Wu L."/>
            <person name="Ma J."/>
        </authorList>
    </citation>
    <scope>NUCLEOTIDE SEQUENCE [LARGE SCALE GENOMIC DNA]</scope>
    <source>
        <strain evidence="12">CCM 7132</strain>
    </source>
</reference>
<feature type="transmembrane region" description="Helical" evidence="9">
    <location>
        <begin position="482"/>
        <end position="507"/>
    </location>
</feature>
<dbReference type="CDD" id="cd06582">
    <property type="entry name" value="TM_PBP1_LivH_like"/>
    <property type="match status" value="1"/>
</dbReference>
<evidence type="ECO:0000313" key="11">
    <source>
        <dbReference type="EMBL" id="GGC35891.1"/>
    </source>
</evidence>
<keyword evidence="4 9" id="KW-0812">Transmembrane</keyword>
<feature type="signal peptide" evidence="10">
    <location>
        <begin position="1"/>
        <end position="21"/>
    </location>
</feature>
<evidence type="ECO:0000256" key="5">
    <source>
        <dbReference type="ARBA" id="ARBA00022970"/>
    </source>
</evidence>
<feature type="transmembrane region" description="Helical" evidence="9">
    <location>
        <begin position="256"/>
        <end position="283"/>
    </location>
</feature>
<evidence type="ECO:0000256" key="6">
    <source>
        <dbReference type="ARBA" id="ARBA00022989"/>
    </source>
</evidence>
<accession>A0ABQ1M798</accession>
<feature type="chain" id="PRO_5046376778" evidence="10">
    <location>
        <begin position="22"/>
        <end position="548"/>
    </location>
</feature>
<feature type="transmembrane region" description="Helical" evidence="9">
    <location>
        <begin position="396"/>
        <end position="415"/>
    </location>
</feature>
<evidence type="ECO:0000256" key="3">
    <source>
        <dbReference type="ARBA" id="ARBA00022475"/>
    </source>
</evidence>
<dbReference type="PANTHER" id="PTHR11795:SF447">
    <property type="entry name" value="ABC TRANSPORTER PERMEASE PROTEIN"/>
    <property type="match status" value="1"/>
</dbReference>
<dbReference type="InterPro" id="IPR052157">
    <property type="entry name" value="BCAA_transport_permease"/>
</dbReference>
<evidence type="ECO:0000256" key="8">
    <source>
        <dbReference type="ARBA" id="ARBA00037998"/>
    </source>
</evidence>
<evidence type="ECO:0000256" key="4">
    <source>
        <dbReference type="ARBA" id="ARBA00022692"/>
    </source>
</evidence>
<dbReference type="RefSeq" id="WP_188426799.1">
    <property type="nucleotide sequence ID" value="NZ_BMCH01000005.1"/>
</dbReference>
<evidence type="ECO:0000256" key="9">
    <source>
        <dbReference type="SAM" id="Phobius"/>
    </source>
</evidence>
<dbReference type="Pfam" id="PF02653">
    <property type="entry name" value="BPD_transp_2"/>
    <property type="match status" value="1"/>
</dbReference>
<evidence type="ECO:0000256" key="10">
    <source>
        <dbReference type="SAM" id="SignalP"/>
    </source>
</evidence>
<keyword evidence="6 9" id="KW-1133">Transmembrane helix</keyword>
<gene>
    <name evidence="11" type="ORF">GCM10007207_21850</name>
</gene>
<keyword evidence="3" id="KW-1003">Cell membrane</keyword>
<sequence>MRKALLALAFCTALACQPAYAQEAPALPPAAPSVAAPVQTPADAYTDMASTHFDAIIRGVERLGRSGEARALAALQALEAHKLLAGNDTVYIRTDTGLVDARTGQNAPADLTGLHPVRLNNRVRQTLASARAELLLAQGTQAERRDALAQIQAHPDAAMLPVLDKALADPSNKSLAGSLNAARAAILLSPGAQPVALSEQLAAVAAIKAQGGLAAKSLLSRAATLVPLAPQTREAAGKAVASIDFRLKLWGYGQDLFYGVSLSSVLLLSAMGLAITFGVMGVINMAHGELMMVGAYTTFMVERLVAAYIPALAPFSLILALPVAFVVSGGLGILIERSVIRFLYGRPLETLLASWGVSLILQQAIRSVFGPTNVAVTTPGWLGGSFALGGLEITTVRLAIFLFAIAVMAALTLVLKRTPLGLHMRAVTQNRRMAALMGIRTARVDALTFGLGSGIAGLAGVAVSQIDNVSPNLGQGYIIDSFLVVVFGGVGNLWGSLAAALALGIGGKGLEPLIGAVSGKILLLVLVILFIQRHPRGMFPMRGRGIES</sequence>
<protein>
    <submittedName>
        <fullName evidence="11">Branched-chain amino acid ABC transporter permease</fullName>
    </submittedName>
</protein>
<name>A0ABQ1M798_9PROT</name>
<evidence type="ECO:0000256" key="2">
    <source>
        <dbReference type="ARBA" id="ARBA00022448"/>
    </source>
</evidence>